<feature type="transmembrane region" description="Helical" evidence="2">
    <location>
        <begin position="102"/>
        <end position="126"/>
    </location>
</feature>
<keyword evidence="2" id="KW-0812">Transmembrane</keyword>
<reference evidence="3 4" key="1">
    <citation type="submission" date="2019-07" db="EMBL/GenBank/DDBJ databases">
        <title>New species of Amycolatopsis and Streptomyces.</title>
        <authorList>
            <person name="Duangmal K."/>
            <person name="Teo W.F.A."/>
            <person name="Lipun K."/>
        </authorList>
    </citation>
    <scope>NUCLEOTIDE SEQUENCE [LARGE SCALE GENOMIC DNA]</scope>
    <source>
        <strain evidence="3 4">NBRC 106415</strain>
    </source>
</reference>
<organism evidence="3 4">
    <name type="scientific">Streptomyces spongiae</name>
    <dbReference type="NCBI Taxonomy" id="565072"/>
    <lineage>
        <taxon>Bacteria</taxon>
        <taxon>Bacillati</taxon>
        <taxon>Actinomycetota</taxon>
        <taxon>Actinomycetes</taxon>
        <taxon>Kitasatosporales</taxon>
        <taxon>Streptomycetaceae</taxon>
        <taxon>Streptomyces</taxon>
    </lineage>
</organism>
<keyword evidence="2" id="KW-0472">Membrane</keyword>
<feature type="compositionally biased region" description="Basic and acidic residues" evidence="1">
    <location>
        <begin position="34"/>
        <end position="54"/>
    </location>
</feature>
<evidence type="ECO:0000256" key="1">
    <source>
        <dbReference type="SAM" id="MobiDB-lite"/>
    </source>
</evidence>
<evidence type="ECO:0000313" key="4">
    <source>
        <dbReference type="Proteomes" id="UP000400924"/>
    </source>
</evidence>
<dbReference type="EMBL" id="VJZC01000921">
    <property type="protein sequence ID" value="MPY64760.1"/>
    <property type="molecule type" value="Genomic_DNA"/>
</dbReference>
<accession>A0A5N8XZG3</accession>
<name>A0A5N8XZG3_9ACTN</name>
<gene>
    <name evidence="3" type="ORF">FNH08_48720</name>
</gene>
<sequence length="297" mass="30767">MTRLRTSATQSGSGLGRLKSEAGGLNTGVGKAKSGSDRLKSSLDKLKSSADRTRTALRGVKQQADAVEKSVGRAGKNADRGGKSMGSLGKGLKGASLAQRGLNLAMAASPFGLIMTLVGPLIAQFINMDKVAALVKRGLVAAWSAIKSSSQSAARMLGPLFKGVVNGFLLPSRMLVRGLNMLIGSLNRVKIKVPDWVPVIGGKGFAFNLPTIPVPALAQGGIVQARSGGTLALIGEAGEHEAVIPLSKLERMLGSGGGMRALTSAVERLADRPVVVQVGSQEIARAVFLGQRQLARR</sequence>
<dbReference type="OrthoDB" id="3479073at2"/>
<keyword evidence="4" id="KW-1185">Reference proteome</keyword>
<evidence type="ECO:0000313" key="3">
    <source>
        <dbReference type="EMBL" id="MPY64760.1"/>
    </source>
</evidence>
<feature type="compositionally biased region" description="Basic and acidic residues" evidence="1">
    <location>
        <begin position="66"/>
        <end position="82"/>
    </location>
</feature>
<dbReference type="AlphaFoldDB" id="A0A5N8XZG3"/>
<comment type="caution">
    <text evidence="3">The sequence shown here is derived from an EMBL/GenBank/DDBJ whole genome shotgun (WGS) entry which is preliminary data.</text>
</comment>
<dbReference type="Proteomes" id="UP000400924">
    <property type="component" value="Unassembled WGS sequence"/>
</dbReference>
<evidence type="ECO:0000256" key="2">
    <source>
        <dbReference type="SAM" id="Phobius"/>
    </source>
</evidence>
<protein>
    <submittedName>
        <fullName evidence="3">Uncharacterized protein</fullName>
    </submittedName>
</protein>
<feature type="region of interest" description="Disordered" evidence="1">
    <location>
        <begin position="1"/>
        <end position="87"/>
    </location>
</feature>
<proteinExistence type="predicted"/>
<feature type="compositionally biased region" description="Polar residues" evidence="1">
    <location>
        <begin position="1"/>
        <end position="12"/>
    </location>
</feature>
<keyword evidence="2" id="KW-1133">Transmembrane helix</keyword>